<dbReference type="AlphaFoldDB" id="A0AA37SN03"/>
<name>A0AA37SN03_9BACT</name>
<keyword evidence="2" id="KW-1185">Reference proteome</keyword>
<dbReference type="SUPFAM" id="SSF117396">
    <property type="entry name" value="TM1631-like"/>
    <property type="match status" value="1"/>
</dbReference>
<dbReference type="RefSeq" id="WP_235293125.1">
    <property type="nucleotide sequence ID" value="NZ_BSOH01000005.1"/>
</dbReference>
<dbReference type="Proteomes" id="UP001156666">
    <property type="component" value="Unassembled WGS sequence"/>
</dbReference>
<evidence type="ECO:0000313" key="2">
    <source>
        <dbReference type="Proteomes" id="UP001156666"/>
    </source>
</evidence>
<dbReference type="PANTHER" id="PTHR30348:SF9">
    <property type="entry name" value="UPF0759 PROTEIN YECE"/>
    <property type="match status" value="1"/>
</dbReference>
<dbReference type="EMBL" id="BSOH01000005">
    <property type="protein sequence ID" value="GLR16324.1"/>
    <property type="molecule type" value="Genomic_DNA"/>
</dbReference>
<reference evidence="1" key="1">
    <citation type="journal article" date="2014" name="Int. J. Syst. Evol. Microbiol.">
        <title>Complete genome sequence of Corynebacterium casei LMG S-19264T (=DSM 44701T), isolated from a smear-ripened cheese.</title>
        <authorList>
            <consortium name="US DOE Joint Genome Institute (JGI-PGF)"/>
            <person name="Walter F."/>
            <person name="Albersmeier A."/>
            <person name="Kalinowski J."/>
            <person name="Ruckert C."/>
        </authorList>
    </citation>
    <scope>NUCLEOTIDE SEQUENCE</scope>
    <source>
        <strain evidence="1">NBRC 108769</strain>
    </source>
</reference>
<protein>
    <recommendedName>
        <fullName evidence="3">DUF72 domain-containing protein</fullName>
    </recommendedName>
</protein>
<reference evidence="1" key="2">
    <citation type="submission" date="2023-01" db="EMBL/GenBank/DDBJ databases">
        <title>Draft genome sequence of Portibacter lacus strain NBRC 108769.</title>
        <authorList>
            <person name="Sun Q."/>
            <person name="Mori K."/>
        </authorList>
    </citation>
    <scope>NUCLEOTIDE SEQUENCE</scope>
    <source>
        <strain evidence="1">NBRC 108769</strain>
    </source>
</reference>
<comment type="caution">
    <text evidence="1">The sequence shown here is derived from an EMBL/GenBank/DDBJ whole genome shotgun (WGS) entry which is preliminary data.</text>
</comment>
<gene>
    <name evidence="1" type="ORF">GCM10007940_09390</name>
</gene>
<proteinExistence type="predicted"/>
<evidence type="ECO:0008006" key="3">
    <source>
        <dbReference type="Google" id="ProtNLM"/>
    </source>
</evidence>
<dbReference type="InterPro" id="IPR002763">
    <property type="entry name" value="DUF72"/>
</dbReference>
<dbReference type="InterPro" id="IPR036520">
    <property type="entry name" value="UPF0759_sf"/>
</dbReference>
<evidence type="ECO:0000313" key="1">
    <source>
        <dbReference type="EMBL" id="GLR16324.1"/>
    </source>
</evidence>
<accession>A0AA37SN03</accession>
<dbReference type="Pfam" id="PF01904">
    <property type="entry name" value="DUF72"/>
    <property type="match status" value="1"/>
</dbReference>
<organism evidence="1 2">
    <name type="scientific">Portibacter lacus</name>
    <dbReference type="NCBI Taxonomy" id="1099794"/>
    <lineage>
        <taxon>Bacteria</taxon>
        <taxon>Pseudomonadati</taxon>
        <taxon>Bacteroidota</taxon>
        <taxon>Saprospiria</taxon>
        <taxon>Saprospirales</taxon>
        <taxon>Haliscomenobacteraceae</taxon>
        <taxon>Portibacter</taxon>
    </lineage>
</organism>
<dbReference type="Gene3D" id="3.20.20.410">
    <property type="entry name" value="Protein of unknown function UPF0759"/>
    <property type="match status" value="1"/>
</dbReference>
<dbReference type="PANTHER" id="PTHR30348">
    <property type="entry name" value="UNCHARACTERIZED PROTEIN YECE"/>
    <property type="match status" value="1"/>
</dbReference>
<sequence>MKFGKLDHIDHVDFTLPEDNEFFNVTPSDPVSMKIYTGATSWINPAWKGSLYSEKTKKSDFLRQYSSQFNSIELNGTHYRTPSDATIETWVNDSAEDFKFCPKILQAISHRHDMLTNKELVNNFIVQLSKLGDKLGQCFIQLPNYFKYSSLPYLEKYLAAWPEEMSLAVEVRDEELHQNRDHFHEYLELLSKYNASPCLTDVSGRRDLMHMANTNDKAFVRWVGNGLHKTDFERIKAWVTRFELWAEKGIKEVYFMLHEPENLKTPEIAEYLAGELENIQYIEHRGPRLIKEQPNLFSSL</sequence>